<dbReference type="PANTHER" id="PTHR39199">
    <property type="entry name" value="BLR5128 PROTEIN"/>
    <property type="match status" value="1"/>
</dbReference>
<accession>A0A5B8UXK4</accession>
<dbReference type="InterPro" id="IPR027795">
    <property type="entry name" value="CASTOR_ACT_dom"/>
</dbReference>
<dbReference type="InterPro" id="IPR018717">
    <property type="entry name" value="DUF2241"/>
</dbReference>
<evidence type="ECO:0000259" key="1">
    <source>
        <dbReference type="Pfam" id="PF10000"/>
    </source>
</evidence>
<dbReference type="SUPFAM" id="SSF55021">
    <property type="entry name" value="ACT-like"/>
    <property type="match status" value="2"/>
</dbReference>
<proteinExistence type="predicted"/>
<dbReference type="EMBL" id="CP042436">
    <property type="protein sequence ID" value="QEC63682.1"/>
    <property type="molecule type" value="Genomic_DNA"/>
</dbReference>
<evidence type="ECO:0000313" key="3">
    <source>
        <dbReference type="EMBL" id="QEC63682.1"/>
    </source>
</evidence>
<name>A0A5B8UXK4_9SPHI</name>
<sequence length="133" mass="14307">MAGETNINSLLKNMTPKLNEGEYVFCAVASLAEIKPEDIIGLFREAETITVILNRHTADRLNLIYSYTAAWITLAVHSSLEAVGLTAAVSAALAENAISCNMVAAYHHDHIFVAHADAGKALKVLEQLSADVE</sequence>
<organism evidence="3 4">
    <name type="scientific">Mucilaginibacter ginsenosidivorans</name>
    <dbReference type="NCBI Taxonomy" id="398053"/>
    <lineage>
        <taxon>Bacteria</taxon>
        <taxon>Pseudomonadati</taxon>
        <taxon>Bacteroidota</taxon>
        <taxon>Sphingobacteriia</taxon>
        <taxon>Sphingobacteriales</taxon>
        <taxon>Sphingobacteriaceae</taxon>
        <taxon>Mucilaginibacter</taxon>
    </lineage>
</organism>
<dbReference type="Gene3D" id="3.30.2130.10">
    <property type="entry name" value="VC0802-like"/>
    <property type="match status" value="1"/>
</dbReference>
<keyword evidence="4" id="KW-1185">Reference proteome</keyword>
<evidence type="ECO:0000259" key="2">
    <source>
        <dbReference type="Pfam" id="PF13840"/>
    </source>
</evidence>
<dbReference type="Pfam" id="PF13840">
    <property type="entry name" value="ACT_7"/>
    <property type="match status" value="1"/>
</dbReference>
<dbReference type="Pfam" id="PF10000">
    <property type="entry name" value="ACT_3"/>
    <property type="match status" value="1"/>
</dbReference>
<dbReference type="PANTHER" id="PTHR39199:SF1">
    <property type="entry name" value="BLR5128 PROTEIN"/>
    <property type="match status" value="1"/>
</dbReference>
<dbReference type="AlphaFoldDB" id="A0A5B8UXK4"/>
<feature type="domain" description="CASTOR ACT" evidence="2">
    <location>
        <begin position="70"/>
        <end position="126"/>
    </location>
</feature>
<dbReference type="OrthoDB" id="517867at2"/>
<dbReference type="RefSeq" id="WP_147032256.1">
    <property type="nucleotide sequence ID" value="NZ_CP042436.1"/>
</dbReference>
<protein>
    <submittedName>
        <fullName evidence="3">ACT domain-containing protein</fullName>
    </submittedName>
</protein>
<gene>
    <name evidence="3" type="ORF">FRZ54_14215</name>
</gene>
<evidence type="ECO:0000313" key="4">
    <source>
        <dbReference type="Proteomes" id="UP000321479"/>
    </source>
</evidence>
<reference evidence="3 4" key="1">
    <citation type="journal article" date="2017" name="Curr. Microbiol.">
        <title>Mucilaginibacter ginsenosidivorans sp. nov., Isolated from Soil of Ginseng Field.</title>
        <authorList>
            <person name="Kim M.M."/>
            <person name="Siddiqi M.Z."/>
            <person name="Im W.T."/>
        </authorList>
    </citation>
    <scope>NUCLEOTIDE SEQUENCE [LARGE SCALE GENOMIC DNA]</scope>
    <source>
        <strain evidence="3 4">Gsoil 3017</strain>
    </source>
</reference>
<dbReference type="KEGG" id="mgin:FRZ54_14215"/>
<dbReference type="InterPro" id="IPR045865">
    <property type="entry name" value="ACT-like_dom_sf"/>
</dbReference>
<feature type="domain" description="DUF2241" evidence="1">
    <location>
        <begin position="2"/>
        <end position="69"/>
    </location>
</feature>
<dbReference type="Proteomes" id="UP000321479">
    <property type="component" value="Chromosome"/>
</dbReference>